<evidence type="ECO:0000313" key="2">
    <source>
        <dbReference type="Proteomes" id="UP001168972"/>
    </source>
</evidence>
<comment type="caution">
    <text evidence="1">The sequence shown here is derived from an EMBL/GenBank/DDBJ whole genome shotgun (WGS) entry which is preliminary data.</text>
</comment>
<name>A0AA39FBX5_MICHY</name>
<dbReference type="Proteomes" id="UP001168972">
    <property type="component" value="Unassembled WGS sequence"/>
</dbReference>
<evidence type="ECO:0000313" key="1">
    <source>
        <dbReference type="EMBL" id="KAK0166564.1"/>
    </source>
</evidence>
<reference evidence="1" key="2">
    <citation type="submission" date="2023-03" db="EMBL/GenBank/DDBJ databases">
        <authorList>
            <person name="Inwood S.N."/>
            <person name="Skelly J.G."/>
            <person name="Guhlin J."/>
            <person name="Harrop T.W.R."/>
            <person name="Goldson S.G."/>
            <person name="Dearden P.K."/>
        </authorList>
    </citation>
    <scope>NUCLEOTIDE SEQUENCE</scope>
    <source>
        <strain evidence="1">Lincoln</strain>
        <tissue evidence="1">Whole body</tissue>
    </source>
</reference>
<sequence length="90" mass="10303">MRLIAALTISCSDSISHALLETAEDLLKRFVRPLWAYTCYKYEDLNGKILNLIHGTTHIDTQIANSQNQYIKMMRLMEALPGGDLREFCL</sequence>
<protein>
    <submittedName>
        <fullName evidence="1">Uncharacterized protein</fullName>
    </submittedName>
</protein>
<gene>
    <name evidence="1" type="ORF">PV327_004058</name>
</gene>
<accession>A0AA39FBX5</accession>
<dbReference type="AlphaFoldDB" id="A0AA39FBX5"/>
<keyword evidence="2" id="KW-1185">Reference proteome</keyword>
<reference evidence="1" key="1">
    <citation type="journal article" date="2023" name="bioRxiv">
        <title>Scaffold-level genome assemblies of two parasitoid biocontrol wasps reveal the parthenogenesis mechanism and an associated novel virus.</title>
        <authorList>
            <person name="Inwood S."/>
            <person name="Skelly J."/>
            <person name="Guhlin J."/>
            <person name="Harrop T."/>
            <person name="Goldson S."/>
            <person name="Dearden P."/>
        </authorList>
    </citation>
    <scope>NUCLEOTIDE SEQUENCE</scope>
    <source>
        <strain evidence="1">Lincoln</strain>
        <tissue evidence="1">Whole body</tissue>
    </source>
</reference>
<organism evidence="1 2">
    <name type="scientific">Microctonus hyperodae</name>
    <name type="common">Parasitoid wasp</name>
    <dbReference type="NCBI Taxonomy" id="165561"/>
    <lineage>
        <taxon>Eukaryota</taxon>
        <taxon>Metazoa</taxon>
        <taxon>Ecdysozoa</taxon>
        <taxon>Arthropoda</taxon>
        <taxon>Hexapoda</taxon>
        <taxon>Insecta</taxon>
        <taxon>Pterygota</taxon>
        <taxon>Neoptera</taxon>
        <taxon>Endopterygota</taxon>
        <taxon>Hymenoptera</taxon>
        <taxon>Apocrita</taxon>
        <taxon>Ichneumonoidea</taxon>
        <taxon>Braconidae</taxon>
        <taxon>Euphorinae</taxon>
        <taxon>Microctonus</taxon>
    </lineage>
</organism>
<proteinExistence type="predicted"/>
<dbReference type="EMBL" id="JAQQBR010001832">
    <property type="protein sequence ID" value="KAK0166564.1"/>
    <property type="molecule type" value="Genomic_DNA"/>
</dbReference>